<gene>
    <name evidence="2" type="ORF">K491DRAFT_233666</name>
</gene>
<name>A0A6A6SRC0_9PLEO</name>
<evidence type="ECO:0000313" key="2">
    <source>
        <dbReference type="EMBL" id="KAF2648694.1"/>
    </source>
</evidence>
<dbReference type="EMBL" id="MU004526">
    <property type="protein sequence ID" value="KAF2648694.1"/>
    <property type="molecule type" value="Genomic_DNA"/>
</dbReference>
<feature type="region of interest" description="Disordered" evidence="1">
    <location>
        <begin position="1"/>
        <end position="22"/>
    </location>
</feature>
<evidence type="ECO:0000256" key="1">
    <source>
        <dbReference type="SAM" id="MobiDB-lite"/>
    </source>
</evidence>
<dbReference type="AlphaFoldDB" id="A0A6A6SRC0"/>
<proteinExistence type="predicted"/>
<accession>A0A6A6SRC0</accession>
<reference evidence="2" key="1">
    <citation type="journal article" date="2020" name="Stud. Mycol.">
        <title>101 Dothideomycetes genomes: a test case for predicting lifestyles and emergence of pathogens.</title>
        <authorList>
            <person name="Haridas S."/>
            <person name="Albert R."/>
            <person name="Binder M."/>
            <person name="Bloem J."/>
            <person name="Labutti K."/>
            <person name="Salamov A."/>
            <person name="Andreopoulos B."/>
            <person name="Baker S."/>
            <person name="Barry K."/>
            <person name="Bills G."/>
            <person name="Bluhm B."/>
            <person name="Cannon C."/>
            <person name="Castanera R."/>
            <person name="Culley D."/>
            <person name="Daum C."/>
            <person name="Ezra D."/>
            <person name="Gonzalez J."/>
            <person name="Henrissat B."/>
            <person name="Kuo A."/>
            <person name="Liang C."/>
            <person name="Lipzen A."/>
            <person name="Lutzoni F."/>
            <person name="Magnuson J."/>
            <person name="Mondo S."/>
            <person name="Nolan M."/>
            <person name="Ohm R."/>
            <person name="Pangilinan J."/>
            <person name="Park H.-J."/>
            <person name="Ramirez L."/>
            <person name="Alfaro M."/>
            <person name="Sun H."/>
            <person name="Tritt A."/>
            <person name="Yoshinaga Y."/>
            <person name="Zwiers L.-H."/>
            <person name="Turgeon B."/>
            <person name="Goodwin S."/>
            <person name="Spatafora J."/>
            <person name="Crous P."/>
            <person name="Grigoriev I."/>
        </authorList>
    </citation>
    <scope>NUCLEOTIDE SEQUENCE</scope>
    <source>
        <strain evidence="2">CBS 122681</strain>
    </source>
</reference>
<protein>
    <submittedName>
        <fullName evidence="2">Uncharacterized protein</fullName>
    </submittedName>
</protein>
<dbReference type="Proteomes" id="UP000799324">
    <property type="component" value="Unassembled WGS sequence"/>
</dbReference>
<organism evidence="2 3">
    <name type="scientific">Lophiostoma macrostomum CBS 122681</name>
    <dbReference type="NCBI Taxonomy" id="1314788"/>
    <lineage>
        <taxon>Eukaryota</taxon>
        <taxon>Fungi</taxon>
        <taxon>Dikarya</taxon>
        <taxon>Ascomycota</taxon>
        <taxon>Pezizomycotina</taxon>
        <taxon>Dothideomycetes</taxon>
        <taxon>Pleosporomycetidae</taxon>
        <taxon>Pleosporales</taxon>
        <taxon>Lophiostomataceae</taxon>
        <taxon>Lophiostoma</taxon>
    </lineage>
</organism>
<evidence type="ECO:0000313" key="3">
    <source>
        <dbReference type="Proteomes" id="UP000799324"/>
    </source>
</evidence>
<sequence>MSSPAGTSPLRLGHPVPSSDHDAARVHERGIPIWNGSHALPSLQRFVDHGQPPETIEKKQSQGVASNLKTICCSRMRNLLFQHRMLSQDSVIRKGVEPDFINDFAGLLSTCGYSRMDDLAKSHFPRKIVPGRSLKHPSATCPPSHSSLTRLLPAAFLLALRMDLLGRP</sequence>
<keyword evidence="3" id="KW-1185">Reference proteome</keyword>